<dbReference type="Pfam" id="PF06089">
    <property type="entry name" value="Asparaginase_II"/>
    <property type="match status" value="1"/>
</dbReference>
<protein>
    <submittedName>
        <fullName evidence="1">Uncharacterized protein</fullName>
    </submittedName>
</protein>
<dbReference type="InterPro" id="IPR010349">
    <property type="entry name" value="Asparaginase_II"/>
</dbReference>
<accession>A0ABQ0TVD9</accession>
<dbReference type="RefSeq" id="WP_328135265.1">
    <property type="nucleotide sequence ID" value="NZ_BJON01000023.1"/>
</dbReference>
<organism evidence="1 2">
    <name type="scientific">Brevibacillus reuszeri</name>
    <dbReference type="NCBI Taxonomy" id="54915"/>
    <lineage>
        <taxon>Bacteria</taxon>
        <taxon>Bacillati</taxon>
        <taxon>Bacillota</taxon>
        <taxon>Bacilli</taxon>
        <taxon>Bacillales</taxon>
        <taxon>Paenibacillaceae</taxon>
        <taxon>Brevibacillus</taxon>
    </lineage>
</organism>
<dbReference type="Proteomes" id="UP000319578">
    <property type="component" value="Unassembled WGS sequence"/>
</dbReference>
<evidence type="ECO:0000313" key="2">
    <source>
        <dbReference type="Proteomes" id="UP000319578"/>
    </source>
</evidence>
<proteinExistence type="predicted"/>
<gene>
    <name evidence="1" type="ORF">BRE01_55170</name>
</gene>
<reference evidence="1 2" key="1">
    <citation type="submission" date="2019-06" db="EMBL/GenBank/DDBJ databases">
        <title>Whole genome shotgun sequence of Brevibacillus reuszeri NBRC 15719.</title>
        <authorList>
            <person name="Hosoyama A."/>
            <person name="Uohara A."/>
            <person name="Ohji S."/>
            <person name="Ichikawa N."/>
        </authorList>
    </citation>
    <scope>NUCLEOTIDE SEQUENCE [LARGE SCALE GENOMIC DNA]</scope>
    <source>
        <strain evidence="1 2">NBRC 15719</strain>
    </source>
</reference>
<dbReference type="EMBL" id="BJON01000023">
    <property type="protein sequence ID" value="GED71815.1"/>
    <property type="molecule type" value="Genomic_DNA"/>
</dbReference>
<comment type="caution">
    <text evidence="1">The sequence shown here is derived from an EMBL/GenBank/DDBJ whole genome shotgun (WGS) entry which is preliminary data.</text>
</comment>
<evidence type="ECO:0000313" key="1">
    <source>
        <dbReference type="EMBL" id="GED71815.1"/>
    </source>
</evidence>
<name>A0ABQ0TVD9_9BACL</name>
<sequence>MVGGNNRYWTDLMMAFGGRIIGKAGVESAYGLGGRDTDLGIAVKIEDRGARA</sequence>
<keyword evidence="2" id="KW-1185">Reference proteome</keyword>